<evidence type="ECO:0000256" key="2">
    <source>
        <dbReference type="ARBA" id="ARBA00006285"/>
    </source>
</evidence>
<dbReference type="InterPro" id="IPR015883">
    <property type="entry name" value="Glyco_hydro_20_cat"/>
</dbReference>
<evidence type="ECO:0000259" key="10">
    <source>
        <dbReference type="Pfam" id="PF00728"/>
    </source>
</evidence>
<evidence type="ECO:0000256" key="7">
    <source>
        <dbReference type="PIRNR" id="PIRNR001093"/>
    </source>
</evidence>
<evidence type="ECO:0000256" key="3">
    <source>
        <dbReference type="ARBA" id="ARBA00022729"/>
    </source>
</evidence>
<dbReference type="SUPFAM" id="SSF55545">
    <property type="entry name" value="beta-N-acetylhexosaminidase-like domain"/>
    <property type="match status" value="1"/>
</dbReference>
<evidence type="ECO:0000256" key="6">
    <source>
        <dbReference type="ARBA" id="ARBA00023295"/>
    </source>
</evidence>
<dbReference type="SUPFAM" id="SSF51445">
    <property type="entry name" value="(Trans)glycosidases"/>
    <property type="match status" value="1"/>
</dbReference>
<feature type="domain" description="Glycoside hydrolase family 20 catalytic" evidence="10">
    <location>
        <begin position="177"/>
        <end position="525"/>
    </location>
</feature>
<dbReference type="PRINTS" id="PR00738">
    <property type="entry name" value="GLHYDRLASE20"/>
</dbReference>
<feature type="active site" description="Proton donor" evidence="8">
    <location>
        <position position="335"/>
    </location>
</feature>
<comment type="similarity">
    <text evidence="2 7">Belongs to the glycosyl hydrolase 20 family.</text>
</comment>
<comment type="caution">
    <text evidence="12">The sequence shown here is derived from an EMBL/GenBank/DDBJ whole genome shotgun (WGS) entry which is preliminary data.</text>
</comment>
<evidence type="ECO:0000256" key="5">
    <source>
        <dbReference type="ARBA" id="ARBA00023180"/>
    </source>
</evidence>
<dbReference type="FunFam" id="3.20.20.80:FF:000063">
    <property type="entry name" value="Beta-hexosaminidase"/>
    <property type="match status" value="1"/>
</dbReference>
<evidence type="ECO:0000256" key="8">
    <source>
        <dbReference type="PIRSR" id="PIRSR001093-1"/>
    </source>
</evidence>
<dbReference type="InterPro" id="IPR029018">
    <property type="entry name" value="Hex-like_dom2"/>
</dbReference>
<dbReference type="InterPro" id="IPR025705">
    <property type="entry name" value="Beta_hexosaminidase_sua/sub"/>
</dbReference>
<proteinExistence type="inferred from homology"/>
<evidence type="ECO:0000256" key="4">
    <source>
        <dbReference type="ARBA" id="ARBA00022801"/>
    </source>
</evidence>
<feature type="domain" description="Beta-hexosaminidase eukaryotic type N-terminal" evidence="11">
    <location>
        <begin position="27"/>
        <end position="155"/>
    </location>
</feature>
<evidence type="ECO:0000256" key="9">
    <source>
        <dbReference type="SAM" id="SignalP"/>
    </source>
</evidence>
<dbReference type="Pfam" id="PF14845">
    <property type="entry name" value="Glycohydro_20b2"/>
    <property type="match status" value="1"/>
</dbReference>
<dbReference type="OrthoDB" id="428480at2759"/>
<name>A0A9P0VZ07_9ASCO</name>
<dbReference type="GO" id="GO:0005975">
    <property type="term" value="P:carbohydrate metabolic process"/>
    <property type="evidence" value="ECO:0007669"/>
    <property type="project" value="InterPro"/>
</dbReference>
<keyword evidence="4 7" id="KW-0378">Hydrolase</keyword>
<dbReference type="InterPro" id="IPR029019">
    <property type="entry name" value="HEX_eukaryotic_N"/>
</dbReference>
<evidence type="ECO:0000313" key="12">
    <source>
        <dbReference type="EMBL" id="CAH2353548.1"/>
    </source>
</evidence>
<sequence>MKFSSVLRSSAIALQSIVSVSAVVVNPLPAPRNITWGNSGSIEISPSLSLNLGNASEIVSQAFERTWERVVDLKWYPAAIEQPLASYVTTPYRKRDVSGVVVSRINIDIEDVDIPLQLGVDESYKLDVESGSGEISIASATTWGALHALTTFQQLIIYQNGSFILEEPVSIWDAPLYPHRGIMIDSGRNFLQKKKILEQIEAMSLCKLNSLHWHIDDSQSWPIEIIKYPEMTEDAYSAREVYTQQDIKDVVAYGKVRGVRIIPEIDMPGHSRAGWQKVNPEIVSCADIFWTESAVEPAPGQLNPVNNDTYKIVQDVYDELSALFDDNIFHVGADELQETCYNFSTSVREWYAEDESRTISDLLQLWVDKTEPIFMNTPDRRLTMWEDVVMTTHARNVSKNVILQSWDVASNVKNLTSQGYDVIVSSYLHFYLDCGFSGFVTNDPRYIDVPANDDFNENNAGSWCGPYKSWQRIYDYDFTQNLTETEKSHVLGAEVCLWSEQVDSAVITQKIWPRTAALAESTWSGNKNAEGYFRTNFVSQRIFNFREYLVAIGIDASPLVPKFCLQNPHACDLYQNQTILFEYDA</sequence>
<keyword evidence="3 9" id="KW-0732">Signal</keyword>
<comment type="catalytic activity">
    <reaction evidence="1 7">
        <text>Hydrolysis of terminal non-reducing N-acetyl-D-hexosamine residues in N-acetyl-beta-D-hexosaminides.</text>
        <dbReference type="EC" id="3.2.1.52"/>
    </reaction>
</comment>
<dbReference type="Proteomes" id="UP000837801">
    <property type="component" value="Unassembled WGS sequence"/>
</dbReference>
<dbReference type="EC" id="3.2.1.52" evidence="7"/>
<evidence type="ECO:0000259" key="11">
    <source>
        <dbReference type="Pfam" id="PF14845"/>
    </source>
</evidence>
<dbReference type="GO" id="GO:0016231">
    <property type="term" value="F:beta-N-acetylglucosaminidase activity"/>
    <property type="evidence" value="ECO:0007669"/>
    <property type="project" value="TreeGrafter"/>
</dbReference>
<protein>
    <recommendedName>
        <fullName evidence="7">Beta-hexosaminidase</fullName>
        <ecNumber evidence="7">3.2.1.52</ecNumber>
    </recommendedName>
</protein>
<feature type="chain" id="PRO_5040130976" description="Beta-hexosaminidase" evidence="9">
    <location>
        <begin position="23"/>
        <end position="585"/>
    </location>
</feature>
<dbReference type="GO" id="GO:0016020">
    <property type="term" value="C:membrane"/>
    <property type="evidence" value="ECO:0007669"/>
    <property type="project" value="TreeGrafter"/>
</dbReference>
<gene>
    <name evidence="12" type="ORF">CLIB1423_11S02234</name>
</gene>
<dbReference type="EMBL" id="CAKXYY010000011">
    <property type="protein sequence ID" value="CAH2353548.1"/>
    <property type="molecule type" value="Genomic_DNA"/>
</dbReference>
<accession>A0A9P0VZ07</accession>
<organism evidence="12 13">
    <name type="scientific">[Candida] railenensis</name>
    <dbReference type="NCBI Taxonomy" id="45579"/>
    <lineage>
        <taxon>Eukaryota</taxon>
        <taxon>Fungi</taxon>
        <taxon>Dikarya</taxon>
        <taxon>Ascomycota</taxon>
        <taxon>Saccharomycotina</taxon>
        <taxon>Pichiomycetes</taxon>
        <taxon>Debaryomycetaceae</taxon>
        <taxon>Kurtzmaniella</taxon>
    </lineage>
</organism>
<reference evidence="12" key="1">
    <citation type="submission" date="2022-03" db="EMBL/GenBank/DDBJ databases">
        <authorList>
            <person name="Legras J.-L."/>
            <person name="Devillers H."/>
            <person name="Grondin C."/>
        </authorList>
    </citation>
    <scope>NUCLEOTIDE SEQUENCE</scope>
    <source>
        <strain evidence="12">CLIB 1423</strain>
    </source>
</reference>
<dbReference type="PIRSF" id="PIRSF001093">
    <property type="entry name" value="B-hxosamndse_ab_euk"/>
    <property type="match status" value="1"/>
</dbReference>
<dbReference type="PANTHER" id="PTHR22600:SF26">
    <property type="entry name" value="BETA-N-ACETYLHEXOSAMINIDASE"/>
    <property type="match status" value="1"/>
</dbReference>
<keyword evidence="13" id="KW-1185">Reference proteome</keyword>
<keyword evidence="6 7" id="KW-0326">Glycosidase</keyword>
<dbReference type="Gene3D" id="3.30.379.10">
    <property type="entry name" value="Chitobiase/beta-hexosaminidase domain 2-like"/>
    <property type="match status" value="1"/>
</dbReference>
<dbReference type="GO" id="GO:0030203">
    <property type="term" value="P:glycosaminoglycan metabolic process"/>
    <property type="evidence" value="ECO:0007669"/>
    <property type="project" value="TreeGrafter"/>
</dbReference>
<feature type="signal peptide" evidence="9">
    <location>
        <begin position="1"/>
        <end position="22"/>
    </location>
</feature>
<dbReference type="PANTHER" id="PTHR22600">
    <property type="entry name" value="BETA-HEXOSAMINIDASE"/>
    <property type="match status" value="1"/>
</dbReference>
<dbReference type="InterPro" id="IPR017853">
    <property type="entry name" value="GH"/>
</dbReference>
<evidence type="ECO:0000313" key="13">
    <source>
        <dbReference type="Proteomes" id="UP000837801"/>
    </source>
</evidence>
<evidence type="ECO:0000256" key="1">
    <source>
        <dbReference type="ARBA" id="ARBA00001231"/>
    </source>
</evidence>
<dbReference type="AlphaFoldDB" id="A0A9P0VZ07"/>
<dbReference type="Gene3D" id="3.20.20.80">
    <property type="entry name" value="Glycosidases"/>
    <property type="match status" value="1"/>
</dbReference>
<keyword evidence="5" id="KW-0325">Glycoprotein</keyword>
<dbReference type="Pfam" id="PF00728">
    <property type="entry name" value="Glyco_hydro_20"/>
    <property type="match status" value="1"/>
</dbReference>